<dbReference type="PROSITE" id="PS50127">
    <property type="entry name" value="UBC_2"/>
    <property type="match status" value="1"/>
</dbReference>
<protein>
    <recommendedName>
        <fullName evidence="1">UBC core domain-containing protein</fullName>
    </recommendedName>
</protein>
<sequence length="157" mass="17760">MEPAVEIDFSSRARVRLHEEFRLLSMDPPALCSAGPDIDDWLVWQATVVAPQGSLYIGCIFHLKMTFPCSYPEVAPECRLLTNLRHMNAGGNGTIRLKIVEQWHSELTVRDLLMAIVSMLVDPDPSYALDGDLAMLFKSNRPKHDQVVREYMAKIMS</sequence>
<evidence type="ECO:0000259" key="1">
    <source>
        <dbReference type="PROSITE" id="PS50127"/>
    </source>
</evidence>
<dbReference type="PANTHER" id="PTHR24067">
    <property type="entry name" value="UBIQUITIN-CONJUGATING ENZYME E2"/>
    <property type="match status" value="1"/>
</dbReference>
<organism evidence="2">
    <name type="scientific">Noctiluca scintillans</name>
    <name type="common">Sea sparkle</name>
    <name type="synonym">Red tide dinoflagellate</name>
    <dbReference type="NCBI Taxonomy" id="2966"/>
    <lineage>
        <taxon>Eukaryota</taxon>
        <taxon>Sar</taxon>
        <taxon>Alveolata</taxon>
        <taxon>Dinophyceae</taxon>
        <taxon>Noctilucales</taxon>
        <taxon>Noctilucaceae</taxon>
        <taxon>Noctiluca</taxon>
    </lineage>
</organism>
<accession>A0A7S1F4U3</accession>
<dbReference type="Pfam" id="PF00179">
    <property type="entry name" value="UQ_con"/>
    <property type="match status" value="1"/>
</dbReference>
<evidence type="ECO:0000313" key="2">
    <source>
        <dbReference type="EMBL" id="CAD8843198.1"/>
    </source>
</evidence>
<proteinExistence type="predicted"/>
<dbReference type="AlphaFoldDB" id="A0A7S1F4U3"/>
<dbReference type="InterPro" id="IPR050113">
    <property type="entry name" value="Ub_conjugating_enzyme"/>
</dbReference>
<dbReference type="InterPro" id="IPR000608">
    <property type="entry name" value="UBC"/>
</dbReference>
<dbReference type="SMART" id="SM00212">
    <property type="entry name" value="UBCc"/>
    <property type="match status" value="1"/>
</dbReference>
<name>A0A7S1F4U3_NOCSC</name>
<gene>
    <name evidence="2" type="ORF">NSCI0253_LOCUS17546</name>
</gene>
<dbReference type="EMBL" id="HBFQ01024806">
    <property type="protein sequence ID" value="CAD8843198.1"/>
    <property type="molecule type" value="Transcribed_RNA"/>
</dbReference>
<dbReference type="SUPFAM" id="SSF54495">
    <property type="entry name" value="UBC-like"/>
    <property type="match status" value="1"/>
</dbReference>
<dbReference type="InterPro" id="IPR016135">
    <property type="entry name" value="UBQ-conjugating_enzyme/RWD"/>
</dbReference>
<feature type="domain" description="UBC core" evidence="1">
    <location>
        <begin position="12"/>
        <end position="157"/>
    </location>
</feature>
<dbReference type="Gene3D" id="3.10.110.10">
    <property type="entry name" value="Ubiquitin Conjugating Enzyme"/>
    <property type="match status" value="1"/>
</dbReference>
<reference evidence="2" key="1">
    <citation type="submission" date="2021-01" db="EMBL/GenBank/DDBJ databases">
        <authorList>
            <person name="Corre E."/>
            <person name="Pelletier E."/>
            <person name="Niang G."/>
            <person name="Scheremetjew M."/>
            <person name="Finn R."/>
            <person name="Kale V."/>
            <person name="Holt S."/>
            <person name="Cochrane G."/>
            <person name="Meng A."/>
            <person name="Brown T."/>
            <person name="Cohen L."/>
        </authorList>
    </citation>
    <scope>NUCLEOTIDE SEQUENCE</scope>
</reference>